<protein>
    <submittedName>
        <fullName evidence="3">MecA-like transpeptidase family protein</fullName>
    </submittedName>
</protein>
<proteinExistence type="predicted"/>
<dbReference type="PANTHER" id="PTHR30627:SF24">
    <property type="entry name" value="PENICILLIN-BINDING PROTEIN 4B"/>
    <property type="match status" value="1"/>
</dbReference>
<organism evidence="3 4">
    <name type="scientific">Amycolatopsis thermoflava</name>
    <dbReference type="NCBI Taxonomy" id="84480"/>
    <lineage>
        <taxon>Bacteria</taxon>
        <taxon>Bacillati</taxon>
        <taxon>Actinomycetota</taxon>
        <taxon>Actinomycetes</taxon>
        <taxon>Pseudonocardiales</taxon>
        <taxon>Pseudonocardiaceae</taxon>
        <taxon>Amycolatopsis</taxon>
        <taxon>Amycolatopsis methanolica group</taxon>
    </lineage>
</organism>
<dbReference type="PANTHER" id="PTHR30627">
    <property type="entry name" value="PEPTIDOGLYCAN D,D-TRANSPEPTIDASE"/>
    <property type="match status" value="1"/>
</dbReference>
<feature type="domain" description="Penicillin-binding protein transpeptidase" evidence="1">
    <location>
        <begin position="258"/>
        <end position="512"/>
    </location>
</feature>
<dbReference type="GO" id="GO:0008658">
    <property type="term" value="F:penicillin binding"/>
    <property type="evidence" value="ECO:0007669"/>
    <property type="project" value="InterPro"/>
</dbReference>
<dbReference type="GO" id="GO:0046677">
    <property type="term" value="P:response to antibiotic"/>
    <property type="evidence" value="ECO:0007669"/>
    <property type="project" value="InterPro"/>
</dbReference>
<dbReference type="InterPro" id="IPR007887">
    <property type="entry name" value="MecA_N"/>
</dbReference>
<dbReference type="Gene3D" id="3.40.710.10">
    <property type="entry name" value="DD-peptidase/beta-lactamase superfamily"/>
    <property type="match status" value="1"/>
</dbReference>
<comment type="caution">
    <text evidence="3">The sequence shown here is derived from an EMBL/GenBank/DDBJ whole genome shotgun (WGS) entry which is preliminary data.</text>
</comment>
<sequence length="531" mass="53708">MTWRGWVLAGGAAAVVAIVVAAVVVVWGGSSPDKPQASGSGAEDSGTVASRFLLAFAEGNADAAAALTDDPRAASVLLADARRGLAPVSVSARLGQVTPAATRATATFQVSWTIAAGQVWSYDNSLDLVAAGGRWLVHWSPAVVHPKLRAGQQLAVRTRAGKNAVVDRNGRPVLTWQAAGTQPAEPGVAPLLVPALQRTVSGRSQGGWSVVSTGVDGAVQETLFGQGDVEVAPLTTTLSLPTQAAAQRAVDSAAYPAMLVAIQPSTGDLLAVAQNAAAGAEPKALNGLYAPGSTFKIATAAALLESGAATADTIADCPATARIGQRTIPNDDQFSYPPLPLHSAFAHSCNTTFAQLASTLPPDALADAASGFGLNADFTIPGITTEAGKVVPTTSGAEQVESAIGQGTVQASPFGLALMAATVARGDEVTPRLWQELATSVNTGYRAPSVDVIAALRTMMREVVTGGTATGLRGDGVVYGKTGTAQFGDGSRANGWFAGYRDDVAFAVLLLGSDSSTPAVTVTSAFLGALG</sequence>
<evidence type="ECO:0000259" key="2">
    <source>
        <dbReference type="Pfam" id="PF05223"/>
    </source>
</evidence>
<dbReference type="Pfam" id="PF00905">
    <property type="entry name" value="Transpeptidase"/>
    <property type="match status" value="1"/>
</dbReference>
<dbReference type="InterPro" id="IPR012338">
    <property type="entry name" value="Beta-lactam/transpept-like"/>
</dbReference>
<reference evidence="3 4" key="1">
    <citation type="submission" date="2018-11" db="EMBL/GenBank/DDBJ databases">
        <title>Sequencing the genomes of 1000 actinobacteria strains.</title>
        <authorList>
            <person name="Klenk H.-P."/>
        </authorList>
    </citation>
    <scope>NUCLEOTIDE SEQUENCE [LARGE SCALE GENOMIC DNA]</scope>
    <source>
        <strain evidence="3 4">DSM 44348</strain>
    </source>
</reference>
<name>A0A3N2GQT8_9PSEU</name>
<evidence type="ECO:0000313" key="4">
    <source>
        <dbReference type="Proteomes" id="UP000274843"/>
    </source>
</evidence>
<dbReference type="GO" id="GO:0005886">
    <property type="term" value="C:plasma membrane"/>
    <property type="evidence" value="ECO:0007669"/>
    <property type="project" value="TreeGrafter"/>
</dbReference>
<dbReference type="GO" id="GO:0071972">
    <property type="term" value="F:peptidoglycan L,D-transpeptidase activity"/>
    <property type="evidence" value="ECO:0007669"/>
    <property type="project" value="TreeGrafter"/>
</dbReference>
<dbReference type="GO" id="GO:0071555">
    <property type="term" value="P:cell wall organization"/>
    <property type="evidence" value="ECO:0007669"/>
    <property type="project" value="TreeGrafter"/>
</dbReference>
<evidence type="ECO:0000313" key="3">
    <source>
        <dbReference type="EMBL" id="ROS38275.1"/>
    </source>
</evidence>
<dbReference type="Pfam" id="PF05223">
    <property type="entry name" value="MecA_N"/>
    <property type="match status" value="1"/>
</dbReference>
<accession>A0A3N2GQT8</accession>
<dbReference type="EMBL" id="RKHY01000001">
    <property type="protein sequence ID" value="ROS38275.1"/>
    <property type="molecule type" value="Genomic_DNA"/>
</dbReference>
<evidence type="ECO:0000259" key="1">
    <source>
        <dbReference type="Pfam" id="PF00905"/>
    </source>
</evidence>
<dbReference type="SUPFAM" id="SSF56601">
    <property type="entry name" value="beta-lactamase/transpeptidase-like"/>
    <property type="match status" value="1"/>
</dbReference>
<dbReference type="InterPro" id="IPR001460">
    <property type="entry name" value="PCN-bd_Tpept"/>
</dbReference>
<dbReference type="InterPro" id="IPR050515">
    <property type="entry name" value="Beta-lactam/transpept"/>
</dbReference>
<gene>
    <name evidence="3" type="ORF">EDD35_0546</name>
</gene>
<dbReference type="Proteomes" id="UP000274843">
    <property type="component" value="Unassembled WGS sequence"/>
</dbReference>
<keyword evidence="4" id="KW-1185">Reference proteome</keyword>
<dbReference type="AlphaFoldDB" id="A0A3N2GQT8"/>
<feature type="domain" description="NTF2-like N-terminal transpeptidase" evidence="2">
    <location>
        <begin position="49"/>
        <end position="152"/>
    </location>
</feature>